<feature type="transmembrane region" description="Helical" evidence="1">
    <location>
        <begin position="226"/>
        <end position="248"/>
    </location>
</feature>
<feature type="transmembrane region" description="Helical" evidence="1">
    <location>
        <begin position="327"/>
        <end position="348"/>
    </location>
</feature>
<feature type="transmembrane region" description="Helical" evidence="1">
    <location>
        <begin position="184"/>
        <end position="214"/>
    </location>
</feature>
<feature type="transmembrane region" description="Helical" evidence="1">
    <location>
        <begin position="155"/>
        <end position="172"/>
    </location>
</feature>
<feature type="transmembrane region" description="Helical" evidence="1">
    <location>
        <begin position="260"/>
        <end position="279"/>
    </location>
</feature>
<evidence type="ECO:0000313" key="2">
    <source>
        <dbReference type="EMBL" id="KUK94834.1"/>
    </source>
</evidence>
<evidence type="ECO:0000313" key="3">
    <source>
        <dbReference type="Proteomes" id="UP000053961"/>
    </source>
</evidence>
<comment type="caution">
    <text evidence="2">The sequence shown here is derived from an EMBL/GenBank/DDBJ whole genome shotgun (WGS) entry which is preliminary data.</text>
</comment>
<feature type="transmembrane region" description="Helical" evidence="1">
    <location>
        <begin position="74"/>
        <end position="94"/>
    </location>
</feature>
<feature type="transmembrane region" description="Helical" evidence="1">
    <location>
        <begin position="106"/>
        <end position="125"/>
    </location>
</feature>
<dbReference type="AlphaFoldDB" id="A0A101IGQ8"/>
<feature type="transmembrane region" description="Helical" evidence="1">
    <location>
        <begin position="415"/>
        <end position="433"/>
    </location>
</feature>
<organism evidence="2 3">
    <name type="scientific">Methanothrix harundinacea</name>
    <dbReference type="NCBI Taxonomy" id="301375"/>
    <lineage>
        <taxon>Archaea</taxon>
        <taxon>Methanobacteriati</taxon>
        <taxon>Methanobacteriota</taxon>
        <taxon>Stenosarchaea group</taxon>
        <taxon>Methanomicrobia</taxon>
        <taxon>Methanotrichales</taxon>
        <taxon>Methanotrichaceae</taxon>
        <taxon>Methanothrix</taxon>
    </lineage>
</organism>
<feature type="transmembrane region" description="Helical" evidence="1">
    <location>
        <begin position="385"/>
        <end position="403"/>
    </location>
</feature>
<gene>
    <name evidence="2" type="ORF">XE07_2019</name>
</gene>
<name>A0A101IGQ8_9EURY</name>
<feature type="transmembrane region" description="Helical" evidence="1">
    <location>
        <begin position="299"/>
        <end position="320"/>
    </location>
</feature>
<dbReference type="EMBL" id="LGHB01000042">
    <property type="protein sequence ID" value="KUK94834.1"/>
    <property type="molecule type" value="Genomic_DNA"/>
</dbReference>
<reference evidence="3" key="1">
    <citation type="journal article" date="2015" name="MBio">
        <title>Genome-Resolved Metagenomic Analysis Reveals Roles for Candidate Phyla and Other Microbial Community Members in Biogeochemical Transformations in Oil Reservoirs.</title>
        <authorList>
            <person name="Hu P."/>
            <person name="Tom L."/>
            <person name="Singh A."/>
            <person name="Thomas B.C."/>
            <person name="Baker B.J."/>
            <person name="Piceno Y.M."/>
            <person name="Andersen G.L."/>
            <person name="Banfield J.F."/>
        </authorList>
    </citation>
    <scope>NUCLEOTIDE SEQUENCE [LARGE SCALE GENOMIC DNA]</scope>
</reference>
<keyword evidence="1" id="KW-0472">Membrane</keyword>
<evidence type="ECO:0000256" key="1">
    <source>
        <dbReference type="SAM" id="Phobius"/>
    </source>
</evidence>
<accession>A0A101IGQ8</accession>
<proteinExistence type="predicted"/>
<dbReference type="PATRIC" id="fig|301375.6.peg.1993"/>
<keyword evidence="1" id="KW-0812">Transmembrane</keyword>
<keyword evidence="1" id="KW-1133">Transmembrane helix</keyword>
<dbReference type="Proteomes" id="UP000053961">
    <property type="component" value="Unassembled WGS sequence"/>
</dbReference>
<feature type="transmembrane region" description="Helical" evidence="1">
    <location>
        <begin position="20"/>
        <end position="36"/>
    </location>
</feature>
<protein>
    <submittedName>
        <fullName evidence="2">Uncharacterized protein</fullName>
    </submittedName>
</protein>
<sequence>MRYYKLQSISIRLGSKIAIFLYVIITLIMIYLPIGFDITGKYIGHTEVVLWSNYFWWFDYSTTHLFANPLSNTYLFYPIGLDMVDSILPLILFIPITHVFGSVVSYNIYVLTTFILAAYGMYLLVDYLLDDKYIAFVSGLIFAFSPYHFGASFGHLHTFSILWIPFFTLYFFKMYDNPTCRNIIFCSIFFSANALTSWTIGVMMSIFIIIFIIFNYKSYLVMNSPLTSAAKFIILSIVLIMPGLYIMVKNYITNQHMVLGLNNFIHYGADLLGFVVLSPRHPLFGEFTNSIYSDFTGNYSENIVFMGYSVIILSLIGLFNCRKDRKFRLFLISFCVFFILSLGAILHINGVTKFTEFDLSVMLPGVITYYIPVLNMIRVPSRYDLMVMFCIAIIAGYGIRSIFIKFNFDTITKKMLFCSLLSVIILFEFAAVLPNQSARPTPNFYYNMNMSENDSIIELPIIRSNIDSSNGGESMFRYYEYQKLHNGKIFGGYFNRINPVYAQFAQSDPIIKVLYTGINDIYSGVITSSTSYPLKYLKDNFGVKYVVLHENLLSEKDLKELIQYLGNSYTLDNSVNSDKLIIYSTGNIGANTEISHTFSSISLGDGWHGLEDWSGTPTRWIENDAVLLIESEENRTAELSFHARSFYRPRTLEMYAGDALEMREVINASEFAAIKMPVHLKEGTNIMRFHVPGGCERPCDITQLKNPDARCLSLVFHDITVKMY</sequence>